<dbReference type="STRING" id="1105367.CG50_01895"/>
<dbReference type="AlphaFoldDB" id="A0A086XWV3"/>
<name>A0A086XWV3_9RHOB</name>
<dbReference type="NCBIfam" id="TIGR03292">
    <property type="entry name" value="PhnH_redo"/>
    <property type="match status" value="1"/>
</dbReference>
<dbReference type="SUPFAM" id="SSF159709">
    <property type="entry name" value="PhnH-like"/>
    <property type="match status" value="1"/>
</dbReference>
<dbReference type="eggNOG" id="COG3625">
    <property type="taxonomic scope" value="Bacteria"/>
</dbReference>
<organism evidence="1 2">
    <name type="scientific">Paenirhodobacter enshiensis</name>
    <dbReference type="NCBI Taxonomy" id="1105367"/>
    <lineage>
        <taxon>Bacteria</taxon>
        <taxon>Pseudomonadati</taxon>
        <taxon>Pseudomonadota</taxon>
        <taxon>Alphaproteobacteria</taxon>
        <taxon>Rhodobacterales</taxon>
        <taxon>Rhodobacter group</taxon>
        <taxon>Paenirhodobacter</taxon>
    </lineage>
</organism>
<dbReference type="RefSeq" id="WP_036637408.1">
    <property type="nucleotide sequence ID" value="NZ_JFZB01000014.1"/>
</dbReference>
<dbReference type="Proteomes" id="UP000028824">
    <property type="component" value="Unassembled WGS sequence"/>
</dbReference>
<evidence type="ECO:0000313" key="2">
    <source>
        <dbReference type="Proteomes" id="UP000028824"/>
    </source>
</evidence>
<dbReference type="PIRSF" id="PIRSF020680">
    <property type="entry name" value="PhnH"/>
    <property type="match status" value="1"/>
</dbReference>
<sequence>MTAPAFTDTPREAARAFRAALDAMARPGRIVEIAGPSGTGLSPAAAALVLTLADRGTGIWLAPALDTPGLRGWITFHTGAGFTAPEGATFALGPWEEIEPILPRLPAGQPDYPDRSATPIIECQSLSKTGARLTGPGIRDSARLSLPDSPAFAANAAAFPCGLDFFFTCGAHLAALPRTTHVEVC</sequence>
<dbReference type="InterPro" id="IPR008772">
    <property type="entry name" value="Phosphonate_metab_PhnH"/>
</dbReference>
<dbReference type="Pfam" id="PF05845">
    <property type="entry name" value="PhnH"/>
    <property type="match status" value="1"/>
</dbReference>
<keyword evidence="2" id="KW-1185">Reference proteome</keyword>
<dbReference type="GO" id="GO:0019634">
    <property type="term" value="P:organic phosphonate metabolic process"/>
    <property type="evidence" value="ECO:0007669"/>
    <property type="project" value="InterPro"/>
</dbReference>
<protein>
    <submittedName>
        <fullName evidence="1">Carbon-phosphorus lyase</fullName>
    </submittedName>
</protein>
<gene>
    <name evidence="1" type="ORF">CG50_01895</name>
</gene>
<comment type="caution">
    <text evidence="1">The sequence shown here is derived from an EMBL/GenBank/DDBJ whole genome shotgun (WGS) entry which is preliminary data.</text>
</comment>
<dbReference type="InterPro" id="IPR038058">
    <property type="entry name" value="PhnH-like_sp"/>
</dbReference>
<keyword evidence="1" id="KW-0456">Lyase</keyword>
<dbReference type="GO" id="GO:0016829">
    <property type="term" value="F:lyase activity"/>
    <property type="evidence" value="ECO:0007669"/>
    <property type="project" value="UniProtKB-KW"/>
</dbReference>
<dbReference type="OrthoDB" id="9814509at2"/>
<accession>A0A086XWV3</accession>
<proteinExistence type="predicted"/>
<dbReference type="EMBL" id="JFZB01000014">
    <property type="protein sequence ID" value="KFI26503.1"/>
    <property type="molecule type" value="Genomic_DNA"/>
</dbReference>
<evidence type="ECO:0000313" key="1">
    <source>
        <dbReference type="EMBL" id="KFI26503.1"/>
    </source>
</evidence>
<reference evidence="1 2" key="1">
    <citation type="submission" date="2014-03" db="EMBL/GenBank/DDBJ databases">
        <title>Genome of Paenirhodobacter enshiensis DW2-9.</title>
        <authorList>
            <person name="Wang D."/>
            <person name="Wang G."/>
        </authorList>
    </citation>
    <scope>NUCLEOTIDE SEQUENCE [LARGE SCALE GENOMIC DNA]</scope>
    <source>
        <strain evidence="1 2">DW2-9</strain>
    </source>
</reference>
<dbReference type="Gene3D" id="3.40.50.11310">
    <property type="entry name" value="Bacterial phosphonate metabolism protein PhnH"/>
    <property type="match status" value="1"/>
</dbReference>